<sequence length="670" mass="76431">WQFWKPVSVGGYFYTLKCHFAEVPVRYIRNDQEMLITHLSSVSLIDQSVPVIDLQKLLSVETITGDLELDKLDSACKEWGFFQVVNHGVDNLLVEKLKSEIQDFFNLPMDEKKKFWQEKGDTEGFGQNFIQSEDQKLDWGDKFSMFTLPQQTRNPRLLPKLPLPLRIDSHWIDGKALQMETGVMVELFVDGRQAMRMNYYPPCPQPEHVIGLSPHSDATGLTILLQLNEVDGLQVRKDKTWVPIKPLPHAFVVNIGDILEILSNGIYHSVEHRATVNTIEERLSVATFHSPKKFINLIKKEAKLMEIPEVSNIGSSLSVPNVQEMAKQPLAEVPARYLRIDQDPSANVVSSSSKTVPVIDLQKLLSTEPIIAEAELERLHSACKEWGFFQVVNHGVDISVVEKIKSEVHDFFNIPMEEKKPFWQEEGDLEGFGQVFITSEDQQLDWGDMFFMVTLPKHMRKPRLFPKLPIPLRETVESYSSQVNNLNMTLLKLMGKALKIEAEVIEDLFEDGRQIIKMNYYPPCPQAENVLGATPHSDGTGLTILLQLNEVEGLQVKKDNMWVPVQPLPEAFVVNMGDLLEIMTNGIYPSVEHRVTVNTKKERLSVATFQSPKMTSHIGPIPSMLTPETPALFRSVRYDDYLRTYYKKKLYGKSYLDYMKIGGDKDDKDA</sequence>
<dbReference type="InterPro" id="IPR005123">
    <property type="entry name" value="Oxoglu/Fe-dep_dioxygenase_dom"/>
</dbReference>
<dbReference type="Proteomes" id="UP000316621">
    <property type="component" value="Chromosome 2"/>
</dbReference>
<keyword evidence="7" id="KW-0560">Oxidoreductase</keyword>
<feature type="domain" description="Fe2OG dioxygenase" evidence="9">
    <location>
        <begin position="511"/>
        <end position="612"/>
    </location>
</feature>
<dbReference type="EMBL" id="CM010716">
    <property type="protein sequence ID" value="RZC49466.1"/>
    <property type="molecule type" value="Genomic_DNA"/>
</dbReference>
<evidence type="ECO:0000256" key="1">
    <source>
        <dbReference type="ARBA" id="ARBA00001961"/>
    </source>
</evidence>
<dbReference type="InterPro" id="IPR026992">
    <property type="entry name" value="DIOX_N"/>
</dbReference>
<dbReference type="PROSITE" id="PS51471">
    <property type="entry name" value="FE2OG_OXY"/>
    <property type="match status" value="2"/>
</dbReference>
<feature type="non-terminal residue" evidence="10">
    <location>
        <position position="1"/>
    </location>
</feature>
<dbReference type="InterPro" id="IPR027443">
    <property type="entry name" value="IPNS-like_sf"/>
</dbReference>
<protein>
    <recommendedName>
        <fullName evidence="9">Fe2OG dioxygenase domain-containing protein</fullName>
    </recommendedName>
</protein>
<keyword evidence="5" id="KW-0479">Metal-binding</keyword>
<dbReference type="GO" id="GO:0046872">
    <property type="term" value="F:metal ion binding"/>
    <property type="evidence" value="ECO:0007669"/>
    <property type="project" value="UniProtKB-KW"/>
</dbReference>
<dbReference type="Pfam" id="PF14226">
    <property type="entry name" value="DIOX_N"/>
    <property type="match status" value="2"/>
</dbReference>
<evidence type="ECO:0000259" key="9">
    <source>
        <dbReference type="PROSITE" id="PS51471"/>
    </source>
</evidence>
<dbReference type="SUPFAM" id="SSF51197">
    <property type="entry name" value="Clavaminate synthase-like"/>
    <property type="match status" value="2"/>
</dbReference>
<dbReference type="FunFam" id="2.60.120.330:FF:000001">
    <property type="entry name" value="Protein SRG1"/>
    <property type="match status" value="2"/>
</dbReference>
<dbReference type="OMA" id="MEAYGHE"/>
<organism evidence="10 11">
    <name type="scientific">Papaver somniferum</name>
    <name type="common">Opium poppy</name>
    <dbReference type="NCBI Taxonomy" id="3469"/>
    <lineage>
        <taxon>Eukaryota</taxon>
        <taxon>Viridiplantae</taxon>
        <taxon>Streptophyta</taxon>
        <taxon>Embryophyta</taxon>
        <taxon>Tracheophyta</taxon>
        <taxon>Spermatophyta</taxon>
        <taxon>Magnoliopsida</taxon>
        <taxon>Ranunculales</taxon>
        <taxon>Papaveraceae</taxon>
        <taxon>Papaveroideae</taxon>
        <taxon>Papaver</taxon>
    </lineage>
</organism>
<comment type="similarity">
    <text evidence="3">Belongs to the iron/ascorbate-dependent oxidoreductase family.</text>
</comment>
<comment type="cofactor">
    <cofactor evidence="1">
        <name>L-ascorbate</name>
        <dbReference type="ChEBI" id="CHEBI:38290"/>
    </cofactor>
</comment>
<proteinExistence type="inferred from homology"/>
<gene>
    <name evidence="10" type="ORF">C5167_017894</name>
</gene>
<evidence type="ECO:0000256" key="5">
    <source>
        <dbReference type="ARBA" id="ARBA00022723"/>
    </source>
</evidence>
<evidence type="ECO:0000256" key="4">
    <source>
        <dbReference type="ARBA" id="ARBA00022679"/>
    </source>
</evidence>
<evidence type="ECO:0000256" key="8">
    <source>
        <dbReference type="ARBA" id="ARBA00023004"/>
    </source>
</evidence>
<evidence type="ECO:0000256" key="3">
    <source>
        <dbReference type="ARBA" id="ARBA00008056"/>
    </source>
</evidence>
<evidence type="ECO:0000256" key="7">
    <source>
        <dbReference type="ARBA" id="ARBA00023002"/>
    </source>
</evidence>
<dbReference type="GO" id="GO:0097295">
    <property type="term" value="P:morphine biosynthetic process"/>
    <property type="evidence" value="ECO:0007669"/>
    <property type="project" value="UniProtKB-ARBA"/>
</dbReference>
<dbReference type="GO" id="GO:0016706">
    <property type="term" value="F:2-oxoglutarate-dependent dioxygenase activity"/>
    <property type="evidence" value="ECO:0007669"/>
    <property type="project" value="UniProtKB-ARBA"/>
</dbReference>
<dbReference type="Gene3D" id="2.60.120.330">
    <property type="entry name" value="B-lactam Antibiotic, Isopenicillin N Synthase, Chain"/>
    <property type="match status" value="3"/>
</dbReference>
<dbReference type="AlphaFoldDB" id="A0A4Y7IMW9"/>
<keyword evidence="4" id="KW-0808">Transferase</keyword>
<reference evidence="10 11" key="1">
    <citation type="journal article" date="2018" name="Science">
        <title>The opium poppy genome and morphinan production.</title>
        <authorList>
            <person name="Guo L."/>
            <person name="Winzer T."/>
            <person name="Yang X."/>
            <person name="Li Y."/>
            <person name="Ning Z."/>
            <person name="He Z."/>
            <person name="Teodor R."/>
            <person name="Lu Y."/>
            <person name="Bowser T.A."/>
            <person name="Graham I.A."/>
            <person name="Ye K."/>
        </authorList>
    </citation>
    <scope>NUCLEOTIDE SEQUENCE [LARGE SCALE GENOMIC DNA]</scope>
    <source>
        <strain evidence="11">cv. HN1</strain>
        <tissue evidence="10">Leaves</tissue>
    </source>
</reference>
<dbReference type="PANTHER" id="PTHR47991">
    <property type="entry name" value="OXOGLUTARATE/IRON-DEPENDENT DIOXYGENASE"/>
    <property type="match status" value="1"/>
</dbReference>
<dbReference type="Pfam" id="PF03171">
    <property type="entry name" value="2OG-FeII_Oxy"/>
    <property type="match status" value="2"/>
</dbReference>
<evidence type="ECO:0000256" key="2">
    <source>
        <dbReference type="ARBA" id="ARBA00001962"/>
    </source>
</evidence>
<feature type="domain" description="Fe2OG dioxygenase" evidence="9">
    <location>
        <begin position="191"/>
        <end position="291"/>
    </location>
</feature>
<accession>A0A4Y7IMW9</accession>
<evidence type="ECO:0000313" key="11">
    <source>
        <dbReference type="Proteomes" id="UP000316621"/>
    </source>
</evidence>
<dbReference type="InterPro" id="IPR050295">
    <property type="entry name" value="Plant_2OG-oxidoreductases"/>
</dbReference>
<evidence type="ECO:0000313" key="10">
    <source>
        <dbReference type="EMBL" id="RZC49466.1"/>
    </source>
</evidence>
<keyword evidence="8" id="KW-0408">Iron</keyword>
<name>A0A4Y7IMW9_PAPSO</name>
<dbReference type="GO" id="GO:0016740">
    <property type="term" value="F:transferase activity"/>
    <property type="evidence" value="ECO:0007669"/>
    <property type="project" value="UniProtKB-KW"/>
</dbReference>
<dbReference type="Gramene" id="RZC49466">
    <property type="protein sequence ID" value="RZC49466"/>
    <property type="gene ID" value="C5167_017894"/>
</dbReference>
<comment type="cofactor">
    <cofactor evidence="2">
        <name>Fe cation</name>
        <dbReference type="ChEBI" id="CHEBI:24875"/>
    </cofactor>
</comment>
<evidence type="ECO:0000256" key="6">
    <source>
        <dbReference type="ARBA" id="ARBA00022964"/>
    </source>
</evidence>
<keyword evidence="6" id="KW-0223">Dioxygenase</keyword>
<keyword evidence="11" id="KW-1185">Reference proteome</keyword>
<dbReference type="InterPro" id="IPR044861">
    <property type="entry name" value="IPNS-like_FE2OG_OXY"/>
</dbReference>